<comment type="caution">
    <text evidence="1">The sequence shown here is derived from an EMBL/GenBank/DDBJ whole genome shotgun (WGS) entry which is preliminary data.</text>
</comment>
<reference evidence="1 2" key="1">
    <citation type="submission" date="2019-08" db="EMBL/GenBank/DDBJ databases">
        <title>In-depth cultivation of the pig gut microbiome towards novel bacterial diversity and tailored functional studies.</title>
        <authorList>
            <person name="Wylensek D."/>
            <person name="Hitch T.C.A."/>
            <person name="Clavel T."/>
        </authorList>
    </citation>
    <scope>NUCLEOTIDE SEQUENCE [LARGE SCALE GENOMIC DNA]</scope>
    <source>
        <strain evidence="1 2">WCA-693-APC-MOT-I</strain>
    </source>
</reference>
<accession>A0A6L5XXS1</accession>
<organism evidence="1 2">
    <name type="scientific">Velocimicrobium porci</name>
    <dbReference type="NCBI Taxonomy" id="2606634"/>
    <lineage>
        <taxon>Bacteria</taxon>
        <taxon>Bacillati</taxon>
        <taxon>Bacillota</taxon>
        <taxon>Clostridia</taxon>
        <taxon>Lachnospirales</taxon>
        <taxon>Lachnospiraceae</taxon>
        <taxon>Velocimicrobium</taxon>
    </lineage>
</organism>
<name>A0A6L5XXS1_9FIRM</name>
<evidence type="ECO:0000313" key="2">
    <source>
        <dbReference type="Proteomes" id="UP000482209"/>
    </source>
</evidence>
<dbReference type="EMBL" id="VUMT01000004">
    <property type="protein sequence ID" value="MSS63088.1"/>
    <property type="molecule type" value="Genomic_DNA"/>
</dbReference>
<dbReference type="AlphaFoldDB" id="A0A6L5XXS1"/>
<keyword evidence="2" id="KW-1185">Reference proteome</keyword>
<dbReference type="Proteomes" id="UP000482209">
    <property type="component" value="Unassembled WGS sequence"/>
</dbReference>
<dbReference type="NCBIfam" id="NF047358">
    <property type="entry name" value="TenpIN"/>
    <property type="match status" value="1"/>
</dbReference>
<sequence>MQYTFLSKKFYEDYSKNKYPQIEMKENRPYAHIYLELYGYTFAIPLRSNIDHPHAFFTDKKNKCGVDYSKSVVITNQDYIDTSTKVFLRNNEFKKLQGKDYRIKKEFQKYIELYKRAKTDKNVPHRDKIISFSTLQYFEEYIMKL</sequence>
<evidence type="ECO:0008006" key="3">
    <source>
        <dbReference type="Google" id="ProtNLM"/>
    </source>
</evidence>
<dbReference type="CDD" id="cd17493">
    <property type="entry name" value="toxin_TenpN"/>
    <property type="match status" value="1"/>
</dbReference>
<proteinExistence type="predicted"/>
<dbReference type="RefSeq" id="WP_154517720.1">
    <property type="nucleotide sequence ID" value="NZ_VUMT01000004.1"/>
</dbReference>
<gene>
    <name evidence="1" type="ORF">FYJ58_04240</name>
</gene>
<evidence type="ECO:0000313" key="1">
    <source>
        <dbReference type="EMBL" id="MSS63088.1"/>
    </source>
</evidence>
<dbReference type="InterPro" id="IPR049929">
    <property type="entry name" value="TenpN-like"/>
</dbReference>
<protein>
    <recommendedName>
        <fullName evidence="3">Type III toxin-antitoxin system ToxN/AbiQ family toxin</fullName>
    </recommendedName>
</protein>